<dbReference type="Proteomes" id="UP001549749">
    <property type="component" value="Unassembled WGS sequence"/>
</dbReference>
<protein>
    <submittedName>
        <fullName evidence="2">Uncharacterized protein</fullName>
    </submittedName>
</protein>
<sequence>MAILKNSIQFTGKLNDLSAYTLKGSDKIILRTKGGPTRKQVKKSPAYHNTRLNNSEFGGSANGAKHIRMAIYPVKHLADYNFTGPLIALCGAIQKMDPVNKWGERSVLFSKHSHILAGFQLNRQNPLDSVIRHPLRTTIDRATGTATVQIPDLYQNLNLFLPWEAPCFRLIASLGVVADRIYNGQDYKDAATTTSFHTQTFYTPWQHTQQSFTATTITLQLDHPTALQDHHTLILSSGIEMGMPVSDGLINRIRHTGSAKIIAVG</sequence>
<keyword evidence="3" id="KW-1185">Reference proteome</keyword>
<evidence type="ECO:0000313" key="2">
    <source>
        <dbReference type="EMBL" id="MET7000489.1"/>
    </source>
</evidence>
<gene>
    <name evidence="2" type="ORF">ABR189_24065</name>
</gene>
<name>A0ABV2TEE9_9BACT</name>
<evidence type="ECO:0000313" key="3">
    <source>
        <dbReference type="Proteomes" id="UP001549749"/>
    </source>
</evidence>
<proteinExistence type="predicted"/>
<comment type="caution">
    <text evidence="2">The sequence shown here is derived from an EMBL/GenBank/DDBJ whole genome shotgun (WGS) entry which is preliminary data.</text>
</comment>
<evidence type="ECO:0000256" key="1">
    <source>
        <dbReference type="SAM" id="MobiDB-lite"/>
    </source>
</evidence>
<reference evidence="2 3" key="1">
    <citation type="submission" date="2024-06" db="EMBL/GenBank/DDBJ databases">
        <title>Chitinophaga defluvii sp. nov., isolated from municipal sewage.</title>
        <authorList>
            <person name="Zhang L."/>
        </authorList>
    </citation>
    <scope>NUCLEOTIDE SEQUENCE [LARGE SCALE GENOMIC DNA]</scope>
    <source>
        <strain evidence="2 3">H8</strain>
    </source>
</reference>
<dbReference type="EMBL" id="JBEXAC010000002">
    <property type="protein sequence ID" value="MET7000489.1"/>
    <property type="molecule type" value="Genomic_DNA"/>
</dbReference>
<accession>A0ABV2TEE9</accession>
<organism evidence="2 3">
    <name type="scientific">Chitinophaga defluvii</name>
    <dbReference type="NCBI Taxonomy" id="3163343"/>
    <lineage>
        <taxon>Bacteria</taxon>
        <taxon>Pseudomonadati</taxon>
        <taxon>Bacteroidota</taxon>
        <taxon>Chitinophagia</taxon>
        <taxon>Chitinophagales</taxon>
        <taxon>Chitinophagaceae</taxon>
        <taxon>Chitinophaga</taxon>
    </lineage>
</organism>
<feature type="region of interest" description="Disordered" evidence="1">
    <location>
        <begin position="34"/>
        <end position="54"/>
    </location>
</feature>
<dbReference type="RefSeq" id="WP_354663048.1">
    <property type="nucleotide sequence ID" value="NZ_JBEXAC010000002.1"/>
</dbReference>